<evidence type="ECO:0000313" key="1">
    <source>
        <dbReference type="EMBL" id="PPC77606.1"/>
    </source>
</evidence>
<gene>
    <name evidence="1" type="ORF">C4K68_09615</name>
</gene>
<dbReference type="Proteomes" id="UP000238196">
    <property type="component" value="Unassembled WGS sequence"/>
</dbReference>
<comment type="caution">
    <text evidence="1">The sequence shown here is derived from an EMBL/GenBank/DDBJ whole genome shotgun (WGS) entry which is preliminary data.</text>
</comment>
<accession>A0A2S5KTL1</accession>
<proteinExistence type="predicted"/>
<reference evidence="1 2" key="1">
    <citation type="submission" date="2018-02" db="EMBL/GenBank/DDBJ databases">
        <title>novel marine gammaproteobacteria from coastal saline agro ecosystem.</title>
        <authorList>
            <person name="Krishnan R."/>
            <person name="Ramesh Kumar N."/>
        </authorList>
    </citation>
    <scope>NUCLEOTIDE SEQUENCE [LARGE SCALE GENOMIC DNA]</scope>
    <source>
        <strain evidence="1 2">228</strain>
    </source>
</reference>
<organism evidence="1 2">
    <name type="scientific">Proteobacteria bacterium 228</name>
    <dbReference type="NCBI Taxonomy" id="2083153"/>
    <lineage>
        <taxon>Bacteria</taxon>
        <taxon>Pseudomonadati</taxon>
        <taxon>Pseudomonadota</taxon>
    </lineage>
</organism>
<protein>
    <submittedName>
        <fullName evidence="1">Uncharacterized protein</fullName>
    </submittedName>
</protein>
<dbReference type="EMBL" id="PRLP01000029">
    <property type="protein sequence ID" value="PPC77606.1"/>
    <property type="molecule type" value="Genomic_DNA"/>
</dbReference>
<dbReference type="AlphaFoldDB" id="A0A2S5KTL1"/>
<name>A0A2S5KTL1_9PROT</name>
<evidence type="ECO:0000313" key="2">
    <source>
        <dbReference type="Proteomes" id="UP000238196"/>
    </source>
</evidence>
<sequence length="341" mass="36026">MTMPKMVVGLVGAGSAAVVTTITQVGNETAKQISGAIEIQTKQFVSALDGLNSSLSNEIRTMPVMEQVQKAREEYLVSDQLMDGCTQENIAIQGLRNVAIATKGNAAYTSSVSSANSRTIANLGSELGKSGVASSSTGLPIVATSSKTQSSDVTTIYESTTKAFEGEISQKIKQAANGGDNNFANIGLLMSPESKVFTTADQYQSLRDTIVLATNPVPLPIIVDNSATVSAVAANANATAIQQHITLDSAQRVLSRYASYRTADTDNATSFENQLDQAVQDTAFSDAWHARVNTSSSVAVRESANLTAQQLILAYEAFKAAKDEAILNVMALKQAMEPSKR</sequence>